<sequence>MAAKGASMRRMRGFVRKRGNSFQVLVYAGPDPLTGKDTYISESTRDRRQVEKVRTRLLAKVDQQRTGSTKVTLGYTIDAWLQVHEADERTLEGYRGYAERTIKPALGEVPIAKVSARVLEQFYAQLRRCRTRCNGKAYLEHFTDEPHECDQVVHRRVRDHDCAAAKCRVLACNPHQCKPMSASTVRQIHFIISGALSTAVRWEWIPTNPAATTKKPRQPRPQPKPPTPGEAGLIVAAAWEQDEDWGMLVWLVMVTGMRRGELAALRWHDVHLDTGTVEIRRSFTQRAGKAVEKDTKTHQMRRIALDQTTLELLAAHRTRYEDQVAALSGEPSTQAYVFSYEPDHGKPCNPDGVSHRYAAMCADLGIDSHLHALRHYSATELITAGVDIRTVAGRLGHGGGGTTTLRVYTAWVAESDRSAANILAKRISLNRPEA</sequence>
<dbReference type="Gene3D" id="1.10.150.130">
    <property type="match status" value="1"/>
</dbReference>
<dbReference type="PANTHER" id="PTHR30349:SF91">
    <property type="entry name" value="INTA PROTEIN"/>
    <property type="match status" value="1"/>
</dbReference>
<dbReference type="AlphaFoldDB" id="A0A927MUL7"/>
<dbReference type="GO" id="GO:0015074">
    <property type="term" value="P:DNA integration"/>
    <property type="evidence" value="ECO:0007669"/>
    <property type="project" value="InterPro"/>
</dbReference>
<reference evidence="5" key="1">
    <citation type="submission" date="2020-10" db="EMBL/GenBank/DDBJ databases">
        <title>Sequencing the genomes of 1000 actinobacteria strains.</title>
        <authorList>
            <person name="Klenk H.-P."/>
        </authorList>
    </citation>
    <scope>NUCLEOTIDE SEQUENCE</scope>
    <source>
        <strain evidence="5">DSM 45354</strain>
    </source>
</reference>
<dbReference type="RefSeq" id="WP_192749867.1">
    <property type="nucleotide sequence ID" value="NZ_BAABJL010000186.1"/>
</dbReference>
<accession>A0A927MUL7</accession>
<feature type="compositionally biased region" description="Pro residues" evidence="3">
    <location>
        <begin position="219"/>
        <end position="228"/>
    </location>
</feature>
<organism evidence="5 6">
    <name type="scientific">Actinopolymorpha pittospori</name>
    <dbReference type="NCBI Taxonomy" id="648752"/>
    <lineage>
        <taxon>Bacteria</taxon>
        <taxon>Bacillati</taxon>
        <taxon>Actinomycetota</taxon>
        <taxon>Actinomycetes</taxon>
        <taxon>Propionibacteriales</taxon>
        <taxon>Actinopolymorphaceae</taxon>
        <taxon>Actinopolymorpha</taxon>
    </lineage>
</organism>
<dbReference type="InterPro" id="IPR011010">
    <property type="entry name" value="DNA_brk_join_enz"/>
</dbReference>
<dbReference type="PANTHER" id="PTHR30349">
    <property type="entry name" value="PHAGE INTEGRASE-RELATED"/>
    <property type="match status" value="1"/>
</dbReference>
<evidence type="ECO:0000313" key="6">
    <source>
        <dbReference type="Proteomes" id="UP000638648"/>
    </source>
</evidence>
<dbReference type="GO" id="GO:0003677">
    <property type="term" value="F:DNA binding"/>
    <property type="evidence" value="ECO:0007669"/>
    <property type="project" value="UniProtKB-KW"/>
</dbReference>
<protein>
    <submittedName>
        <fullName evidence="5">Integrase</fullName>
    </submittedName>
</protein>
<feature type="domain" description="Tyr recombinase" evidence="4">
    <location>
        <begin position="221"/>
        <end position="421"/>
    </location>
</feature>
<dbReference type="Proteomes" id="UP000638648">
    <property type="component" value="Unassembled WGS sequence"/>
</dbReference>
<keyword evidence="6" id="KW-1185">Reference proteome</keyword>
<dbReference type="EMBL" id="JADBEM010000001">
    <property type="protein sequence ID" value="MBE1605543.1"/>
    <property type="molecule type" value="Genomic_DNA"/>
</dbReference>
<keyword evidence="1" id="KW-0238">DNA-binding</keyword>
<dbReference type="PROSITE" id="PS51898">
    <property type="entry name" value="TYR_RECOMBINASE"/>
    <property type="match status" value="1"/>
</dbReference>
<evidence type="ECO:0000256" key="3">
    <source>
        <dbReference type="SAM" id="MobiDB-lite"/>
    </source>
</evidence>
<dbReference type="Pfam" id="PF00589">
    <property type="entry name" value="Phage_integrase"/>
    <property type="match status" value="1"/>
</dbReference>
<dbReference type="InterPro" id="IPR002104">
    <property type="entry name" value="Integrase_catalytic"/>
</dbReference>
<proteinExistence type="predicted"/>
<dbReference type="InterPro" id="IPR013762">
    <property type="entry name" value="Integrase-like_cat_sf"/>
</dbReference>
<dbReference type="Gene3D" id="1.10.443.10">
    <property type="entry name" value="Intergrase catalytic core"/>
    <property type="match status" value="1"/>
</dbReference>
<gene>
    <name evidence="5" type="ORF">HEB94_002391</name>
</gene>
<evidence type="ECO:0000256" key="1">
    <source>
        <dbReference type="ARBA" id="ARBA00023125"/>
    </source>
</evidence>
<dbReference type="CDD" id="cd01189">
    <property type="entry name" value="INT_ICEBs1_C_like"/>
    <property type="match status" value="1"/>
</dbReference>
<keyword evidence="2" id="KW-0233">DNA recombination</keyword>
<dbReference type="GO" id="GO:0006310">
    <property type="term" value="P:DNA recombination"/>
    <property type="evidence" value="ECO:0007669"/>
    <property type="project" value="UniProtKB-KW"/>
</dbReference>
<dbReference type="SUPFAM" id="SSF56349">
    <property type="entry name" value="DNA breaking-rejoining enzymes"/>
    <property type="match status" value="1"/>
</dbReference>
<name>A0A927MUL7_9ACTN</name>
<comment type="caution">
    <text evidence="5">The sequence shown here is derived from an EMBL/GenBank/DDBJ whole genome shotgun (WGS) entry which is preliminary data.</text>
</comment>
<evidence type="ECO:0000259" key="4">
    <source>
        <dbReference type="PROSITE" id="PS51898"/>
    </source>
</evidence>
<evidence type="ECO:0000256" key="2">
    <source>
        <dbReference type="ARBA" id="ARBA00023172"/>
    </source>
</evidence>
<dbReference type="InterPro" id="IPR010998">
    <property type="entry name" value="Integrase_recombinase_N"/>
</dbReference>
<dbReference type="InterPro" id="IPR050090">
    <property type="entry name" value="Tyrosine_recombinase_XerCD"/>
</dbReference>
<feature type="region of interest" description="Disordered" evidence="3">
    <location>
        <begin position="209"/>
        <end position="230"/>
    </location>
</feature>
<evidence type="ECO:0000313" key="5">
    <source>
        <dbReference type="EMBL" id="MBE1605543.1"/>
    </source>
</evidence>